<dbReference type="InterPro" id="IPR009057">
    <property type="entry name" value="Homeodomain-like_sf"/>
</dbReference>
<feature type="region of interest" description="Disordered" evidence="3">
    <location>
        <begin position="1"/>
        <end position="22"/>
    </location>
</feature>
<feature type="domain" description="HTH tetR-type" evidence="4">
    <location>
        <begin position="21"/>
        <end position="81"/>
    </location>
</feature>
<dbReference type="AlphaFoldDB" id="A8ZWL7"/>
<reference evidence="5 6" key="1">
    <citation type="submission" date="2007-10" db="EMBL/GenBank/DDBJ databases">
        <title>Complete sequence of Desulfococcus oleovorans Hxd3.</title>
        <authorList>
            <consortium name="US DOE Joint Genome Institute"/>
            <person name="Copeland A."/>
            <person name="Lucas S."/>
            <person name="Lapidus A."/>
            <person name="Barry K."/>
            <person name="Glavina del Rio T."/>
            <person name="Dalin E."/>
            <person name="Tice H."/>
            <person name="Pitluck S."/>
            <person name="Kiss H."/>
            <person name="Brettin T."/>
            <person name="Bruce D."/>
            <person name="Detter J.C."/>
            <person name="Han C."/>
            <person name="Schmutz J."/>
            <person name="Larimer F."/>
            <person name="Land M."/>
            <person name="Hauser L."/>
            <person name="Kyrpides N."/>
            <person name="Kim E."/>
            <person name="Wawrik B."/>
            <person name="Richardson P."/>
        </authorList>
    </citation>
    <scope>NUCLEOTIDE SEQUENCE [LARGE SCALE GENOMIC DNA]</scope>
    <source>
        <strain evidence="6">DSM 6200 / JCM 39069 / Hxd3</strain>
    </source>
</reference>
<proteinExistence type="predicted"/>
<dbReference type="PROSITE" id="PS50977">
    <property type="entry name" value="HTH_TETR_2"/>
    <property type="match status" value="1"/>
</dbReference>
<evidence type="ECO:0000313" key="6">
    <source>
        <dbReference type="Proteomes" id="UP000008561"/>
    </source>
</evidence>
<protein>
    <submittedName>
        <fullName evidence="5">Transcriptional regulator, TetR family</fullName>
    </submittedName>
</protein>
<evidence type="ECO:0000256" key="3">
    <source>
        <dbReference type="SAM" id="MobiDB-lite"/>
    </source>
</evidence>
<dbReference type="HOGENOM" id="CLU_097157_2_0_7"/>
<accession>A8ZWL7</accession>
<dbReference type="RefSeq" id="WP_012175960.1">
    <property type="nucleotide sequence ID" value="NC_009943.1"/>
</dbReference>
<name>A8ZWL7_DESOH</name>
<keyword evidence="1 2" id="KW-0238">DNA-binding</keyword>
<sequence>MPSELTMSGTLPSADGRKDRSRRSKTAIAMALMELIAAGRTAPTAKQIAEQAGVSPRLVFHHFPDMASIYNMMLALQFERLAPLLEIDIPREAPFDKRLAGFVDHRTTLLEFISPTRRAVLSSGLWNAVTDGLGLCRRIKEEQAGRIFGPELANHEADESARRLAGLKTAGSWLTWHTLRDIQGLSADAAGRVMAHMIRSILLFAP</sequence>
<dbReference type="Proteomes" id="UP000008561">
    <property type="component" value="Chromosome"/>
</dbReference>
<keyword evidence="6" id="KW-1185">Reference proteome</keyword>
<dbReference type="InterPro" id="IPR001647">
    <property type="entry name" value="HTH_TetR"/>
</dbReference>
<dbReference type="EMBL" id="CP000859">
    <property type="protein sequence ID" value="ABW68348.1"/>
    <property type="molecule type" value="Genomic_DNA"/>
</dbReference>
<gene>
    <name evidence="5" type="ordered locus">Dole_2544</name>
</gene>
<evidence type="ECO:0000256" key="2">
    <source>
        <dbReference type="PROSITE-ProRule" id="PRU00335"/>
    </source>
</evidence>
<dbReference type="STRING" id="96561.Dole_2544"/>
<dbReference type="KEGG" id="dol:Dole_2544"/>
<evidence type="ECO:0000313" key="5">
    <source>
        <dbReference type="EMBL" id="ABW68348.1"/>
    </source>
</evidence>
<dbReference type="SUPFAM" id="SSF46689">
    <property type="entry name" value="Homeodomain-like"/>
    <property type="match status" value="1"/>
</dbReference>
<evidence type="ECO:0000259" key="4">
    <source>
        <dbReference type="PROSITE" id="PS50977"/>
    </source>
</evidence>
<dbReference type="GO" id="GO:0003677">
    <property type="term" value="F:DNA binding"/>
    <property type="evidence" value="ECO:0007669"/>
    <property type="project" value="UniProtKB-UniRule"/>
</dbReference>
<dbReference type="Pfam" id="PF00440">
    <property type="entry name" value="TetR_N"/>
    <property type="match status" value="1"/>
</dbReference>
<feature type="DNA-binding region" description="H-T-H motif" evidence="2">
    <location>
        <begin position="44"/>
        <end position="63"/>
    </location>
</feature>
<evidence type="ECO:0000256" key="1">
    <source>
        <dbReference type="ARBA" id="ARBA00023125"/>
    </source>
</evidence>
<dbReference type="eggNOG" id="COG1309">
    <property type="taxonomic scope" value="Bacteria"/>
</dbReference>
<dbReference type="OrthoDB" id="3249at2"/>
<dbReference type="Gene3D" id="1.10.357.10">
    <property type="entry name" value="Tetracycline Repressor, domain 2"/>
    <property type="match status" value="1"/>
</dbReference>
<organism evidence="5 6">
    <name type="scientific">Desulfosudis oleivorans (strain DSM 6200 / JCM 39069 / Hxd3)</name>
    <name type="common">Desulfococcus oleovorans</name>
    <dbReference type="NCBI Taxonomy" id="96561"/>
    <lineage>
        <taxon>Bacteria</taxon>
        <taxon>Pseudomonadati</taxon>
        <taxon>Thermodesulfobacteriota</taxon>
        <taxon>Desulfobacteria</taxon>
        <taxon>Desulfobacterales</taxon>
        <taxon>Desulfosudaceae</taxon>
        <taxon>Desulfosudis</taxon>
    </lineage>
</organism>
<feature type="compositionally biased region" description="Polar residues" evidence="3">
    <location>
        <begin position="1"/>
        <end position="11"/>
    </location>
</feature>